<keyword evidence="1" id="KW-0472">Membrane</keyword>
<keyword evidence="1" id="KW-1133">Transmembrane helix</keyword>
<proteinExistence type="predicted"/>
<evidence type="ECO:0008006" key="4">
    <source>
        <dbReference type="Google" id="ProtNLM"/>
    </source>
</evidence>
<evidence type="ECO:0000256" key="1">
    <source>
        <dbReference type="SAM" id="Phobius"/>
    </source>
</evidence>
<feature type="transmembrane region" description="Helical" evidence="1">
    <location>
        <begin position="444"/>
        <end position="475"/>
    </location>
</feature>
<keyword evidence="1" id="KW-0812">Transmembrane</keyword>
<comment type="caution">
    <text evidence="2">The sequence shown here is derived from an EMBL/GenBank/DDBJ whole genome shotgun (WGS) entry which is preliminary data.</text>
</comment>
<evidence type="ECO:0000313" key="3">
    <source>
        <dbReference type="Proteomes" id="UP000636505"/>
    </source>
</evidence>
<dbReference type="Proteomes" id="UP000636505">
    <property type="component" value="Unassembled WGS sequence"/>
</dbReference>
<accession>A0A8J7ALE7</accession>
<protein>
    <recommendedName>
        <fullName evidence="4">Glycosyltransferase RgtA/B/C/D-like domain-containing protein</fullName>
    </recommendedName>
</protein>
<dbReference type="AlphaFoldDB" id="A0A8J7ALE7"/>
<feature type="transmembrane region" description="Helical" evidence="1">
    <location>
        <begin position="271"/>
        <end position="297"/>
    </location>
</feature>
<feature type="transmembrane region" description="Helical" evidence="1">
    <location>
        <begin position="359"/>
        <end position="379"/>
    </location>
</feature>
<organism evidence="2 3">
    <name type="scientific">Vasconcelosia minhoensis LEGE 07310</name>
    <dbReference type="NCBI Taxonomy" id="915328"/>
    <lineage>
        <taxon>Bacteria</taxon>
        <taxon>Bacillati</taxon>
        <taxon>Cyanobacteriota</taxon>
        <taxon>Cyanophyceae</taxon>
        <taxon>Nodosilineales</taxon>
        <taxon>Cymatolegaceae</taxon>
        <taxon>Vasconcelosia</taxon>
        <taxon>Vasconcelosia minhoensis</taxon>
    </lineage>
</organism>
<dbReference type="RefSeq" id="WP_193905000.1">
    <property type="nucleotide sequence ID" value="NZ_JADEXG010000005.1"/>
</dbReference>
<sequence>MPQLEFYPICRKDYSTLPKMLLALGIGVTLMHLAFLKPLIWDLDGNEVLKVSYSLVTDQSFSLPPGSGGMLGPDGQSYSIRYLLLPILVAPFVAIGILISSWLGLPWISTTGIFAVSSTVLLTASTTVLVALLALKLGSTKQGAYVAALGFAFGTIALTYAQTLFSEPLLAFLIIACVYLAFDESRSWIGCSLLAMLSILAKPAGIIVGPIISIYFLSKRYQISAILGPIIFPALGILLYLTYNYLRFGNPLITGQPLSVGLSAFEMPQRLLGFLFGFGMGGGLIWYCPPVAMAVVGFFKASKSKPLEAAVLAEIGLGFLMLHSFWHCCGWDWGPRFLVPLLPLLLALTGLIDYRSRKWLVALCIVGFIVNAPTLVSFYQRYYWELEATGHQVWQLSLWTNIADAPLSNVWAATFRQISEAMVTDVKVFLAGSDSVTLMQILPVWWWILPAIGVPVWCGATVAGLLLATGIGVLWRGWPKLEPSAPSI</sequence>
<feature type="transmembrane region" description="Helical" evidence="1">
    <location>
        <begin position="333"/>
        <end position="352"/>
    </location>
</feature>
<name>A0A8J7ALE7_9CYAN</name>
<feature type="transmembrane region" description="Helical" evidence="1">
    <location>
        <begin position="142"/>
        <end position="159"/>
    </location>
</feature>
<reference evidence="2" key="1">
    <citation type="submission" date="2020-10" db="EMBL/GenBank/DDBJ databases">
        <authorList>
            <person name="Castelo-Branco R."/>
            <person name="Eusebio N."/>
            <person name="Adriana R."/>
            <person name="Vieira A."/>
            <person name="Brugerolle De Fraissinette N."/>
            <person name="Rezende De Castro R."/>
            <person name="Schneider M.P."/>
            <person name="Vasconcelos V."/>
            <person name="Leao P.N."/>
        </authorList>
    </citation>
    <scope>NUCLEOTIDE SEQUENCE</scope>
    <source>
        <strain evidence="2">LEGE 07310</strain>
    </source>
</reference>
<feature type="transmembrane region" description="Helical" evidence="1">
    <location>
        <begin position="111"/>
        <end position="135"/>
    </location>
</feature>
<gene>
    <name evidence="2" type="ORF">IQ241_03325</name>
</gene>
<feature type="transmembrane region" description="Helical" evidence="1">
    <location>
        <begin position="82"/>
        <end position="105"/>
    </location>
</feature>
<evidence type="ECO:0000313" key="2">
    <source>
        <dbReference type="EMBL" id="MBE9076336.1"/>
    </source>
</evidence>
<feature type="transmembrane region" description="Helical" evidence="1">
    <location>
        <begin position="309"/>
        <end position="327"/>
    </location>
</feature>
<feature type="transmembrane region" description="Helical" evidence="1">
    <location>
        <begin position="194"/>
        <end position="217"/>
    </location>
</feature>
<dbReference type="EMBL" id="JADEXG010000005">
    <property type="protein sequence ID" value="MBE9076336.1"/>
    <property type="molecule type" value="Genomic_DNA"/>
</dbReference>
<feature type="transmembrane region" description="Helical" evidence="1">
    <location>
        <begin position="223"/>
        <end position="241"/>
    </location>
</feature>
<keyword evidence="3" id="KW-1185">Reference proteome</keyword>
<feature type="transmembrane region" description="Helical" evidence="1">
    <location>
        <begin position="20"/>
        <end position="40"/>
    </location>
</feature>
<feature type="transmembrane region" description="Helical" evidence="1">
    <location>
        <begin position="165"/>
        <end position="182"/>
    </location>
</feature>